<evidence type="ECO:0000256" key="3">
    <source>
        <dbReference type="ARBA" id="ARBA00023015"/>
    </source>
</evidence>
<feature type="domain" description="Sigma-54 factor interaction" evidence="6">
    <location>
        <begin position="324"/>
        <end position="550"/>
    </location>
</feature>
<dbReference type="Gene3D" id="3.30.450.20">
    <property type="entry name" value="PAS domain"/>
    <property type="match status" value="2"/>
</dbReference>
<dbReference type="InterPro" id="IPR001610">
    <property type="entry name" value="PAC"/>
</dbReference>
<dbReference type="InterPro" id="IPR013767">
    <property type="entry name" value="PAS_fold"/>
</dbReference>
<dbReference type="Pfam" id="PF02954">
    <property type="entry name" value="HTH_8"/>
    <property type="match status" value="1"/>
</dbReference>
<dbReference type="Gene3D" id="1.10.8.60">
    <property type="match status" value="1"/>
</dbReference>
<organism evidence="8">
    <name type="scientific">uncultured Desulfobacterium sp</name>
    <dbReference type="NCBI Taxonomy" id="201089"/>
    <lineage>
        <taxon>Bacteria</taxon>
        <taxon>Pseudomonadati</taxon>
        <taxon>Thermodesulfobacteriota</taxon>
        <taxon>Desulfobacteria</taxon>
        <taxon>Desulfobacterales</taxon>
        <taxon>Desulfobacteriaceae</taxon>
        <taxon>Desulfobacterium</taxon>
        <taxon>environmental samples</taxon>
    </lineage>
</organism>
<keyword evidence="1" id="KW-0547">Nucleotide-binding</keyword>
<dbReference type="CDD" id="cd00009">
    <property type="entry name" value="AAA"/>
    <property type="match status" value="1"/>
</dbReference>
<proteinExistence type="predicted"/>
<dbReference type="SMART" id="SM00086">
    <property type="entry name" value="PAC"/>
    <property type="match status" value="2"/>
</dbReference>
<evidence type="ECO:0000256" key="1">
    <source>
        <dbReference type="ARBA" id="ARBA00022741"/>
    </source>
</evidence>
<dbReference type="GO" id="GO:0005524">
    <property type="term" value="F:ATP binding"/>
    <property type="evidence" value="ECO:0007669"/>
    <property type="project" value="UniProtKB-KW"/>
</dbReference>
<evidence type="ECO:0000259" key="7">
    <source>
        <dbReference type="PROSITE" id="PS50112"/>
    </source>
</evidence>
<dbReference type="InterPro" id="IPR025943">
    <property type="entry name" value="Sigma_54_int_dom_ATP-bd_2"/>
</dbReference>
<dbReference type="Gene3D" id="1.10.10.60">
    <property type="entry name" value="Homeodomain-like"/>
    <property type="match status" value="1"/>
</dbReference>
<dbReference type="PROSITE" id="PS00676">
    <property type="entry name" value="SIGMA54_INTERACT_2"/>
    <property type="match status" value="1"/>
</dbReference>
<keyword evidence="3" id="KW-0805">Transcription regulation</keyword>
<dbReference type="InterPro" id="IPR000014">
    <property type="entry name" value="PAS"/>
</dbReference>
<dbReference type="Pfam" id="PF25601">
    <property type="entry name" value="AAA_lid_14"/>
    <property type="match status" value="1"/>
</dbReference>
<protein>
    <submittedName>
        <fullName evidence="8">PAS modulated sigma54 specific transcriptional regulator, Fis family</fullName>
    </submittedName>
</protein>
<dbReference type="EMBL" id="OJIN01000221">
    <property type="protein sequence ID" value="SPD75820.1"/>
    <property type="molecule type" value="Genomic_DNA"/>
</dbReference>
<keyword evidence="5" id="KW-0804">Transcription</keyword>
<gene>
    <name evidence="8" type="ORF">PITCH_A760030</name>
</gene>
<dbReference type="NCBIfam" id="TIGR00229">
    <property type="entry name" value="sensory_box"/>
    <property type="match status" value="2"/>
</dbReference>
<dbReference type="Gene3D" id="3.40.50.300">
    <property type="entry name" value="P-loop containing nucleotide triphosphate hydrolases"/>
    <property type="match status" value="1"/>
</dbReference>
<dbReference type="InterPro" id="IPR025944">
    <property type="entry name" value="Sigma_54_int_dom_CS"/>
</dbReference>
<dbReference type="InterPro" id="IPR058031">
    <property type="entry name" value="AAA_lid_NorR"/>
</dbReference>
<reference evidence="8" key="1">
    <citation type="submission" date="2018-01" db="EMBL/GenBank/DDBJ databases">
        <authorList>
            <person name="Regsiter A."/>
            <person name="William W."/>
        </authorList>
    </citation>
    <scope>NUCLEOTIDE SEQUENCE</scope>
    <source>
        <strain evidence="8">TRIP AH-1</strain>
    </source>
</reference>
<feature type="domain" description="PAS" evidence="7">
    <location>
        <begin position="51"/>
        <end position="122"/>
    </location>
</feature>
<dbReference type="SMART" id="SM00382">
    <property type="entry name" value="AAA"/>
    <property type="match status" value="1"/>
</dbReference>
<dbReference type="InterPro" id="IPR002078">
    <property type="entry name" value="Sigma_54_int"/>
</dbReference>
<dbReference type="FunFam" id="3.40.50.300:FF:000006">
    <property type="entry name" value="DNA-binding transcriptional regulator NtrC"/>
    <property type="match status" value="1"/>
</dbReference>
<sequence>MPFVLENKYNYNSEAYFQQNYHLIKPKNWIKLIKINKNLLRHPDNKRPLDSESLYRRVFNAAMDGIALIDEDGVYIDTNKAYCQMLGYSYDEIVGTHAEDIIIPEQRHKLKDEYISKIQKFGSVRLDSVIVRKDGTPVPIEVSGVKFTHSGKPAFLAIIHDLRSRKKKEAELEASEERYRILTENVADGVIVIQNGKLKFVNNAFAIMFGCRNFENPVGLDLNVLSCPDLQRYFEKEGEALIKGDISEGIFVAQCLTPDGRDFWVEARDKKITWEGNPAILATLRDITEIKLRQIAIEEEKDDLFRENITLRSTMKDRYRLGDIVGKSPAMQKVYDLIMKASSSNVGVAVYGESGTGKELIARSIHQMSARKDKPFVAVNCGAIPETLFESEFFGHKKGSFTGAHKDKQGFFDLANEGTLFLDEVGELSAANQVRLLRALDGGYRPVGGDQEKKTDVRIIVATNRNLSEMIKSGLMREDFFYRVHIIPISVPPLRDRKEDIPFLAEYFIEKLGAARKIDTLPVKIMEAMYNYDWPGNIRELENVLQRYNTLGLIDFLDASGTQHVEQTEILFEAEKNNMGLREALDAFERQYISNVLDLNRWHRGKVSTILSLPPKTLYRKMKKHKLL</sequence>
<dbReference type="GO" id="GO:0043565">
    <property type="term" value="F:sequence-specific DNA binding"/>
    <property type="evidence" value="ECO:0007669"/>
    <property type="project" value="InterPro"/>
</dbReference>
<dbReference type="PROSITE" id="PS50045">
    <property type="entry name" value="SIGMA54_INTERACT_4"/>
    <property type="match status" value="1"/>
</dbReference>
<dbReference type="InterPro" id="IPR003593">
    <property type="entry name" value="AAA+_ATPase"/>
</dbReference>
<dbReference type="SUPFAM" id="SSF46689">
    <property type="entry name" value="Homeodomain-like"/>
    <property type="match status" value="1"/>
</dbReference>
<evidence type="ECO:0000259" key="6">
    <source>
        <dbReference type="PROSITE" id="PS50045"/>
    </source>
</evidence>
<dbReference type="InterPro" id="IPR002197">
    <property type="entry name" value="HTH_Fis"/>
</dbReference>
<dbReference type="GO" id="GO:0006355">
    <property type="term" value="P:regulation of DNA-templated transcription"/>
    <property type="evidence" value="ECO:0007669"/>
    <property type="project" value="InterPro"/>
</dbReference>
<evidence type="ECO:0000313" key="8">
    <source>
        <dbReference type="EMBL" id="SPD75820.1"/>
    </source>
</evidence>
<dbReference type="PANTHER" id="PTHR32071">
    <property type="entry name" value="TRANSCRIPTIONAL REGULATORY PROTEIN"/>
    <property type="match status" value="1"/>
</dbReference>
<dbReference type="InterPro" id="IPR027417">
    <property type="entry name" value="P-loop_NTPase"/>
</dbReference>
<dbReference type="SUPFAM" id="SSF52540">
    <property type="entry name" value="P-loop containing nucleoside triphosphate hydrolases"/>
    <property type="match status" value="1"/>
</dbReference>
<dbReference type="InterPro" id="IPR035965">
    <property type="entry name" value="PAS-like_dom_sf"/>
</dbReference>
<evidence type="ECO:0000256" key="4">
    <source>
        <dbReference type="ARBA" id="ARBA00023125"/>
    </source>
</evidence>
<dbReference type="Pfam" id="PF00158">
    <property type="entry name" value="Sigma54_activat"/>
    <property type="match status" value="1"/>
</dbReference>
<dbReference type="Pfam" id="PF00989">
    <property type="entry name" value="PAS"/>
    <property type="match status" value="1"/>
</dbReference>
<dbReference type="InterPro" id="IPR009057">
    <property type="entry name" value="Homeodomain-like_sf"/>
</dbReference>
<keyword evidence="4" id="KW-0238">DNA-binding</keyword>
<accession>A0A445N286</accession>
<evidence type="ECO:0000256" key="2">
    <source>
        <dbReference type="ARBA" id="ARBA00022840"/>
    </source>
</evidence>
<dbReference type="PROSITE" id="PS00688">
    <property type="entry name" value="SIGMA54_INTERACT_3"/>
    <property type="match status" value="1"/>
</dbReference>
<dbReference type="AlphaFoldDB" id="A0A445N286"/>
<dbReference type="SUPFAM" id="SSF55785">
    <property type="entry name" value="PYP-like sensor domain (PAS domain)"/>
    <property type="match status" value="2"/>
</dbReference>
<evidence type="ECO:0000256" key="5">
    <source>
        <dbReference type="ARBA" id="ARBA00023163"/>
    </source>
</evidence>
<dbReference type="Pfam" id="PF13426">
    <property type="entry name" value="PAS_9"/>
    <property type="match status" value="1"/>
</dbReference>
<name>A0A445N286_9BACT</name>
<keyword evidence="2" id="KW-0067">ATP-binding</keyword>
<dbReference type="PROSITE" id="PS50112">
    <property type="entry name" value="PAS"/>
    <property type="match status" value="1"/>
</dbReference>
<dbReference type="CDD" id="cd00130">
    <property type="entry name" value="PAS"/>
    <property type="match status" value="2"/>
</dbReference>
<dbReference type="SMART" id="SM00091">
    <property type="entry name" value="PAS"/>
    <property type="match status" value="2"/>
</dbReference>